<comment type="caution">
    <text evidence="3">The sequence shown here is derived from an EMBL/GenBank/DDBJ whole genome shotgun (WGS) entry which is preliminary data.</text>
</comment>
<dbReference type="Gene3D" id="3.30.70.1820">
    <property type="entry name" value="L1 transposable element, RRM domain"/>
    <property type="match status" value="1"/>
</dbReference>
<dbReference type="EMBL" id="JBBPFD010000021">
    <property type="protein sequence ID" value="KAK7882612.1"/>
    <property type="molecule type" value="Genomic_DNA"/>
</dbReference>
<feature type="coiled-coil region" evidence="1">
    <location>
        <begin position="101"/>
        <end position="167"/>
    </location>
</feature>
<protein>
    <recommendedName>
        <fullName evidence="5">L1 transposable element RRM domain-containing protein</fullName>
    </recommendedName>
</protein>
<reference evidence="4" key="1">
    <citation type="submission" date="2024-04" db="EMBL/GenBank/DDBJ databases">
        <title>Salinicola lusitanus LLJ914,a marine bacterium isolated from the Okinawa Trough.</title>
        <authorList>
            <person name="Li J."/>
        </authorList>
    </citation>
    <scope>NUCLEOTIDE SEQUENCE [LARGE SCALE GENOMIC DNA]</scope>
</reference>
<name>A0AAW0MTZ2_9GOBI</name>
<proteinExistence type="predicted"/>
<feature type="region of interest" description="Disordered" evidence="2">
    <location>
        <begin position="305"/>
        <end position="324"/>
    </location>
</feature>
<dbReference type="InterPro" id="IPR004244">
    <property type="entry name" value="Transposase_22"/>
</dbReference>
<dbReference type="Proteomes" id="UP001460270">
    <property type="component" value="Unassembled WGS sequence"/>
</dbReference>
<organism evidence="3 4">
    <name type="scientific">Mugilogobius chulae</name>
    <name type="common">yellowstripe goby</name>
    <dbReference type="NCBI Taxonomy" id="88201"/>
    <lineage>
        <taxon>Eukaryota</taxon>
        <taxon>Metazoa</taxon>
        <taxon>Chordata</taxon>
        <taxon>Craniata</taxon>
        <taxon>Vertebrata</taxon>
        <taxon>Euteleostomi</taxon>
        <taxon>Actinopterygii</taxon>
        <taxon>Neopterygii</taxon>
        <taxon>Teleostei</taxon>
        <taxon>Neoteleostei</taxon>
        <taxon>Acanthomorphata</taxon>
        <taxon>Gobiaria</taxon>
        <taxon>Gobiiformes</taxon>
        <taxon>Gobioidei</taxon>
        <taxon>Gobiidae</taxon>
        <taxon>Gobionellinae</taxon>
        <taxon>Mugilogobius</taxon>
    </lineage>
</organism>
<evidence type="ECO:0000313" key="4">
    <source>
        <dbReference type="Proteomes" id="UP001460270"/>
    </source>
</evidence>
<keyword evidence="1" id="KW-0175">Coiled coil</keyword>
<feature type="compositionally biased region" description="Basic and acidic residues" evidence="2">
    <location>
        <begin position="16"/>
        <end position="28"/>
    </location>
</feature>
<sequence length="324" mass="36465">MDTRKGKKYTQTTLEVESHSSPGDRSDAAKANANPGSASEEGPISLAMLRTELRNQFEMYREDMKGDIKAQIESHCKEIREDIAVWRHQTKDDMETIRVELADQVDKLSTAQKENARTQEDMEKSLSDMSDRVVALEKSQQALISDNKRLTEKCVDLENRSRRQNIRIVGVAEGAEANNANNFVARFLVEVLGGENFDRTIVIDKAHRSLAPKPRLGEKPRAIIARLHYLTDKEKVMSLSRAKGKLSFEGSPVHIFPDMSPEVGRQRAAFNQVKAKLRDAGVQYSMQFPARLVITVDGTRHMFKDPPSAERFINSNSLSPPEEG</sequence>
<dbReference type="AlphaFoldDB" id="A0AAW0MTZ2"/>
<evidence type="ECO:0000256" key="2">
    <source>
        <dbReference type="SAM" id="MobiDB-lite"/>
    </source>
</evidence>
<accession>A0AAW0MTZ2</accession>
<evidence type="ECO:0000313" key="3">
    <source>
        <dbReference type="EMBL" id="KAK7882612.1"/>
    </source>
</evidence>
<dbReference type="PANTHER" id="PTHR11505">
    <property type="entry name" value="L1 TRANSPOSABLE ELEMENT-RELATED"/>
    <property type="match status" value="1"/>
</dbReference>
<evidence type="ECO:0000256" key="1">
    <source>
        <dbReference type="SAM" id="Coils"/>
    </source>
</evidence>
<gene>
    <name evidence="3" type="ORF">WMY93_028786</name>
</gene>
<evidence type="ECO:0008006" key="5">
    <source>
        <dbReference type="Google" id="ProtNLM"/>
    </source>
</evidence>
<feature type="region of interest" description="Disordered" evidence="2">
    <location>
        <begin position="1"/>
        <end position="42"/>
    </location>
</feature>
<keyword evidence="4" id="KW-1185">Reference proteome</keyword>
<feature type="compositionally biased region" description="Polar residues" evidence="2">
    <location>
        <begin position="313"/>
        <end position="324"/>
    </location>
</feature>